<organism evidence="3 4">
    <name type="scientific">Tropicibacter oceani</name>
    <dbReference type="NCBI Taxonomy" id="3058420"/>
    <lineage>
        <taxon>Bacteria</taxon>
        <taxon>Pseudomonadati</taxon>
        <taxon>Pseudomonadota</taxon>
        <taxon>Alphaproteobacteria</taxon>
        <taxon>Rhodobacterales</taxon>
        <taxon>Roseobacteraceae</taxon>
        <taxon>Tropicibacter</taxon>
    </lineage>
</organism>
<evidence type="ECO:0000313" key="4">
    <source>
        <dbReference type="Proteomes" id="UP001241605"/>
    </source>
</evidence>
<accession>A0ABY8QJE4</accession>
<dbReference type="Gene3D" id="2.80.10.50">
    <property type="match status" value="1"/>
</dbReference>
<sequence>MINIRLSAALAGAFLTAATAQAETVEIHLTDLLDNTQNGYCLDIAGGQGADADPGNGLQGHTCYSPSGNIFVDQGFDTNRFADGVLYMPAFDVCAEIAAPQVGATVALANCTGSETQSFVFAGQGTISPALAPDLCLTLGADTRFGRSPTNQIKALSLQTCSDDLAAFQTWANRTAQ</sequence>
<feature type="domain" description="Ricin B lectin" evidence="2">
    <location>
        <begin position="91"/>
        <end position="171"/>
    </location>
</feature>
<keyword evidence="1" id="KW-0732">Signal</keyword>
<protein>
    <submittedName>
        <fullName evidence="3">Ricin-type beta-trefoil lectin domain protein</fullName>
    </submittedName>
</protein>
<feature type="signal peptide" evidence="1">
    <location>
        <begin position="1"/>
        <end position="22"/>
    </location>
</feature>
<feature type="chain" id="PRO_5045466258" evidence="1">
    <location>
        <begin position="23"/>
        <end position="177"/>
    </location>
</feature>
<dbReference type="EMBL" id="CP124616">
    <property type="protein sequence ID" value="WGW04118.1"/>
    <property type="molecule type" value="Genomic_DNA"/>
</dbReference>
<dbReference type="InterPro" id="IPR035992">
    <property type="entry name" value="Ricin_B-like_lectins"/>
</dbReference>
<dbReference type="RefSeq" id="WP_282300749.1">
    <property type="nucleotide sequence ID" value="NZ_CP124616.1"/>
</dbReference>
<dbReference type="PROSITE" id="PS50231">
    <property type="entry name" value="RICIN_B_LECTIN"/>
    <property type="match status" value="1"/>
</dbReference>
<keyword evidence="4" id="KW-1185">Reference proteome</keyword>
<name>A0ABY8QJE4_9RHOB</name>
<dbReference type="Proteomes" id="UP001241605">
    <property type="component" value="Chromosome"/>
</dbReference>
<dbReference type="InterPro" id="IPR000772">
    <property type="entry name" value="Ricin_B_lectin"/>
</dbReference>
<evidence type="ECO:0000259" key="2">
    <source>
        <dbReference type="Pfam" id="PF00652"/>
    </source>
</evidence>
<reference evidence="3 4" key="1">
    <citation type="submission" date="2023-05" db="EMBL/GenBank/DDBJ databases">
        <title>YMD87, complete Genome.</title>
        <authorList>
            <person name="Zhang J."/>
            <person name="Xu X."/>
        </authorList>
    </citation>
    <scope>NUCLEOTIDE SEQUENCE [LARGE SCALE GENOMIC DNA]</scope>
    <source>
        <strain evidence="3 4">YMD87</strain>
    </source>
</reference>
<dbReference type="SUPFAM" id="SSF50370">
    <property type="entry name" value="Ricin B-like lectins"/>
    <property type="match status" value="1"/>
</dbReference>
<evidence type="ECO:0000256" key="1">
    <source>
        <dbReference type="SAM" id="SignalP"/>
    </source>
</evidence>
<evidence type="ECO:0000313" key="3">
    <source>
        <dbReference type="EMBL" id="WGW04118.1"/>
    </source>
</evidence>
<proteinExistence type="predicted"/>
<dbReference type="Pfam" id="PF00652">
    <property type="entry name" value="Ricin_B_lectin"/>
    <property type="match status" value="1"/>
</dbReference>
<gene>
    <name evidence="3" type="ORF">QF118_00845</name>
</gene>